<dbReference type="RefSeq" id="WP_092282086.1">
    <property type="nucleotide sequence ID" value="NZ_FOXR01000006.1"/>
</dbReference>
<name>A0A1I5U891_9FIRM</name>
<keyword evidence="2" id="KW-1133">Transmembrane helix</keyword>
<dbReference type="AlphaFoldDB" id="A0A1I5U891"/>
<evidence type="ECO:0000313" key="4">
    <source>
        <dbReference type="Proteomes" id="UP000198577"/>
    </source>
</evidence>
<feature type="region of interest" description="Disordered" evidence="1">
    <location>
        <begin position="1"/>
        <end position="41"/>
    </location>
</feature>
<dbReference type="EMBL" id="FOXR01000006">
    <property type="protein sequence ID" value="SFP91483.1"/>
    <property type="molecule type" value="Genomic_DNA"/>
</dbReference>
<reference evidence="3 4" key="1">
    <citation type="submission" date="2016-10" db="EMBL/GenBank/DDBJ databases">
        <authorList>
            <person name="de Groot N.N."/>
        </authorList>
    </citation>
    <scope>NUCLEOTIDE SEQUENCE [LARGE SCALE GENOMIC DNA]</scope>
    <source>
        <strain evidence="3 4">DSM 20678</strain>
    </source>
</reference>
<feature type="transmembrane region" description="Helical" evidence="2">
    <location>
        <begin position="46"/>
        <end position="64"/>
    </location>
</feature>
<keyword evidence="2" id="KW-0472">Membrane</keyword>
<evidence type="ECO:0008006" key="5">
    <source>
        <dbReference type="Google" id="ProtNLM"/>
    </source>
</evidence>
<evidence type="ECO:0000313" key="3">
    <source>
        <dbReference type="EMBL" id="SFP91483.1"/>
    </source>
</evidence>
<feature type="transmembrane region" description="Helical" evidence="2">
    <location>
        <begin position="170"/>
        <end position="190"/>
    </location>
</feature>
<sequence length="235" mass="25270">MSKDDGGPYKSSNGKGKAKKDSKIKNKGKNNNGKNGKNGKKRNNGWPVKVFILTFVIACAFSFFSEVTIRRIDDLILAILILLFIVSIGVVFDIIGIAVASASEVPFVSMASKKVRGAREAIRLIRNADQVSSFCNDVVGDICGIISGAAGSVLIMKIAWTNSVSLEESLLSIIISSLIAAVTVAGKALGKSFAIANSNKVVYYTAYFLSLFTRDERLSGKRSSQSNAFMKAREN</sequence>
<dbReference type="STRING" id="937334.SAMN05444406_10678"/>
<accession>A0A1I5U891</accession>
<dbReference type="Proteomes" id="UP000198577">
    <property type="component" value="Unassembled WGS sequence"/>
</dbReference>
<keyword evidence="2" id="KW-0812">Transmembrane</keyword>
<evidence type="ECO:0000256" key="1">
    <source>
        <dbReference type="SAM" id="MobiDB-lite"/>
    </source>
</evidence>
<evidence type="ECO:0000256" key="2">
    <source>
        <dbReference type="SAM" id="Phobius"/>
    </source>
</evidence>
<feature type="transmembrane region" description="Helical" evidence="2">
    <location>
        <begin position="76"/>
        <end position="100"/>
    </location>
</feature>
<protein>
    <recommendedName>
        <fullName evidence="5">CNNM transmembrane domain-containing protein</fullName>
    </recommendedName>
</protein>
<keyword evidence="4" id="KW-1185">Reference proteome</keyword>
<dbReference type="OrthoDB" id="2111373at2"/>
<gene>
    <name evidence="3" type="ORF">SAMN05444406_10678</name>
</gene>
<organism evidence="3 4">
    <name type="scientific">Caldicoprobacter faecalis</name>
    <dbReference type="NCBI Taxonomy" id="937334"/>
    <lineage>
        <taxon>Bacteria</taxon>
        <taxon>Bacillati</taxon>
        <taxon>Bacillota</taxon>
        <taxon>Clostridia</taxon>
        <taxon>Caldicoprobacterales</taxon>
        <taxon>Caldicoprobacteraceae</taxon>
        <taxon>Caldicoprobacter</taxon>
    </lineage>
</organism>
<proteinExistence type="predicted"/>